<evidence type="ECO:0000256" key="3">
    <source>
        <dbReference type="ARBA" id="ARBA00023164"/>
    </source>
</evidence>
<dbReference type="Proteomes" id="UP000245959">
    <property type="component" value="Unassembled WGS sequence"/>
</dbReference>
<proteinExistence type="predicted"/>
<feature type="domain" description="FAD/NAD(P)-binding" evidence="5">
    <location>
        <begin position="140"/>
        <end position="447"/>
    </location>
</feature>
<evidence type="ECO:0000256" key="2">
    <source>
        <dbReference type="ARBA" id="ARBA00023002"/>
    </source>
</evidence>
<dbReference type="NCBIfam" id="TIGR01317">
    <property type="entry name" value="GOGAT_sm_gam"/>
    <property type="match status" value="1"/>
</dbReference>
<evidence type="ECO:0000313" key="7">
    <source>
        <dbReference type="EMBL" id="PVY44995.1"/>
    </source>
</evidence>
<dbReference type="Pfam" id="PF14691">
    <property type="entry name" value="Fer4_20"/>
    <property type="match status" value="1"/>
</dbReference>
<dbReference type="GeneID" id="78294308"/>
<dbReference type="InterPro" id="IPR006005">
    <property type="entry name" value="Glut_synth_ssu1"/>
</dbReference>
<sequence>MTHRIDDIYRPAEQRRRDFREVERPLSCAELHEQAARCMGCGIPFCHGAGCPLGNVIPEFNAAACSGDWRGAWEILSSTSSFPEFTSRVCPALCEGSCTDGIDDEPVMVRQIEKAIVEKAYQNGWVKPFTPPRRNGRRATVIGSGPAGLAAADELNRLGWLVTVFEANAAPGGLLRYGIPDFKLDKKVIERRIELMKQSGIEFVCGTRVGEDVSAAYLARRSDAVVLAVGTPEARDLKLPGRELAGIHFALEFLQGQNRVVGGELATVPVVAAGKRVVVIGGGDTGSDCVGTSIRQGAASVLQIEIMPKPPAERSPSTPWPMWPYVLRTSSSHKEGGERRWNISTRAFAGERGHVTALETVEVEWEFSPAGRPLKFAEIPGSERRIEADLVLLAMGFTGVRPDGVAAELGLAVDPRGRVLEDPARRIFCCGDTANGASLVVRALADGKRTAHRVNDAFHGGN</sequence>
<name>A0A2U1B8K8_9BACT</name>
<dbReference type="SUPFAM" id="SSF46548">
    <property type="entry name" value="alpha-helical ferredoxin"/>
    <property type="match status" value="1"/>
</dbReference>
<gene>
    <name evidence="7" type="ORF">C8D82_104140</name>
</gene>
<dbReference type="InterPro" id="IPR051394">
    <property type="entry name" value="Glutamate_Synthase"/>
</dbReference>
<evidence type="ECO:0000256" key="4">
    <source>
        <dbReference type="ARBA" id="ARBA00029440"/>
    </source>
</evidence>
<dbReference type="Gene3D" id="3.50.50.60">
    <property type="entry name" value="FAD/NAD(P)-binding domain"/>
    <property type="match status" value="2"/>
</dbReference>
<dbReference type="Pfam" id="PF07992">
    <property type="entry name" value="Pyr_redox_2"/>
    <property type="match status" value="1"/>
</dbReference>
<keyword evidence="1" id="KW-0028">Amino-acid biosynthesis</keyword>
<comment type="caution">
    <text evidence="7">The sequence shown here is derived from an EMBL/GenBank/DDBJ whole genome shotgun (WGS) entry which is preliminary data.</text>
</comment>
<dbReference type="GO" id="GO:0051536">
    <property type="term" value="F:iron-sulfur cluster binding"/>
    <property type="evidence" value="ECO:0007669"/>
    <property type="project" value="InterPro"/>
</dbReference>
<dbReference type="Gene3D" id="1.10.1060.10">
    <property type="entry name" value="Alpha-helical ferredoxin"/>
    <property type="match status" value="1"/>
</dbReference>
<keyword evidence="8" id="KW-1185">Reference proteome</keyword>
<dbReference type="RefSeq" id="WP_116882983.1">
    <property type="nucleotide sequence ID" value="NZ_CABMMC010000008.1"/>
</dbReference>
<evidence type="ECO:0000256" key="1">
    <source>
        <dbReference type="ARBA" id="ARBA00022605"/>
    </source>
</evidence>
<dbReference type="EMBL" id="QEKH01000004">
    <property type="protein sequence ID" value="PVY44995.1"/>
    <property type="molecule type" value="Genomic_DNA"/>
</dbReference>
<dbReference type="InterPro" id="IPR023753">
    <property type="entry name" value="FAD/NAD-binding_dom"/>
</dbReference>
<comment type="pathway">
    <text evidence="4">Amino-acid biosynthesis.</text>
</comment>
<evidence type="ECO:0000259" key="6">
    <source>
        <dbReference type="Pfam" id="PF14691"/>
    </source>
</evidence>
<dbReference type="PANTHER" id="PTHR43100:SF1">
    <property type="entry name" value="GLUTAMATE SYNTHASE [NADPH] SMALL CHAIN"/>
    <property type="match status" value="1"/>
</dbReference>
<protein>
    <submittedName>
        <fullName evidence="7">Glutamate synthase (NADH) small subunit</fullName>
    </submittedName>
</protein>
<organism evidence="7 8">
    <name type="scientific">Victivallis vadensis</name>
    <dbReference type="NCBI Taxonomy" id="172901"/>
    <lineage>
        <taxon>Bacteria</taxon>
        <taxon>Pseudomonadati</taxon>
        <taxon>Lentisphaerota</taxon>
        <taxon>Lentisphaeria</taxon>
        <taxon>Victivallales</taxon>
        <taxon>Victivallaceae</taxon>
        <taxon>Victivallis</taxon>
    </lineage>
</organism>
<dbReference type="InterPro" id="IPR009051">
    <property type="entry name" value="Helical_ferredxn"/>
</dbReference>
<evidence type="ECO:0000313" key="8">
    <source>
        <dbReference type="Proteomes" id="UP000245959"/>
    </source>
</evidence>
<reference evidence="7 8" key="1">
    <citation type="submission" date="2018-04" db="EMBL/GenBank/DDBJ databases">
        <title>Genomic Encyclopedia of Type Strains, Phase IV (KMG-IV): sequencing the most valuable type-strain genomes for metagenomic binning, comparative biology and taxonomic classification.</title>
        <authorList>
            <person name="Goeker M."/>
        </authorList>
    </citation>
    <scope>NUCLEOTIDE SEQUENCE [LARGE SCALE GENOMIC DNA]</scope>
    <source>
        <strain evidence="7 8">DSM 14823</strain>
    </source>
</reference>
<dbReference type="PANTHER" id="PTHR43100">
    <property type="entry name" value="GLUTAMATE SYNTHASE [NADPH] SMALL CHAIN"/>
    <property type="match status" value="1"/>
</dbReference>
<evidence type="ECO:0000259" key="5">
    <source>
        <dbReference type="Pfam" id="PF07992"/>
    </source>
</evidence>
<feature type="domain" description="Dihydroprymidine dehydrogenase" evidence="6">
    <location>
        <begin position="15"/>
        <end position="124"/>
    </location>
</feature>
<dbReference type="PRINTS" id="PR00419">
    <property type="entry name" value="ADXRDTASE"/>
</dbReference>
<dbReference type="InterPro" id="IPR028261">
    <property type="entry name" value="DPD_II"/>
</dbReference>
<keyword evidence="2" id="KW-0560">Oxidoreductase</keyword>
<dbReference type="GO" id="GO:0006537">
    <property type="term" value="P:glutamate biosynthetic process"/>
    <property type="evidence" value="ECO:0007669"/>
    <property type="project" value="UniProtKB-KW"/>
</dbReference>
<dbReference type="OrthoDB" id="9803192at2"/>
<dbReference type="InterPro" id="IPR036188">
    <property type="entry name" value="FAD/NAD-bd_sf"/>
</dbReference>
<dbReference type="GO" id="GO:0016639">
    <property type="term" value="F:oxidoreductase activity, acting on the CH-NH2 group of donors, NAD or NADP as acceptor"/>
    <property type="evidence" value="ECO:0007669"/>
    <property type="project" value="InterPro"/>
</dbReference>
<accession>A0A2U1B8K8</accession>
<dbReference type="SUPFAM" id="SSF51971">
    <property type="entry name" value="Nucleotide-binding domain"/>
    <property type="match status" value="1"/>
</dbReference>
<dbReference type="AlphaFoldDB" id="A0A2U1B8K8"/>
<keyword evidence="3" id="KW-0314">Glutamate biosynthesis</keyword>